<keyword evidence="3" id="KW-1185">Reference proteome</keyword>
<gene>
    <name evidence="2" type="ORF">VMF7928_00299</name>
</gene>
<name>A0ABM8ZZ12_9VIBR</name>
<dbReference type="EMBL" id="CAKLDM010000001">
    <property type="protein sequence ID" value="CAH0536259.1"/>
    <property type="molecule type" value="Genomic_DNA"/>
</dbReference>
<accession>A0ABM8ZZ12</accession>
<feature type="transmembrane region" description="Helical" evidence="1">
    <location>
        <begin position="7"/>
        <end position="28"/>
    </location>
</feature>
<comment type="caution">
    <text evidence="2">The sequence shown here is derived from an EMBL/GenBank/DDBJ whole genome shotgun (WGS) entry which is preliminary data.</text>
</comment>
<proteinExistence type="predicted"/>
<dbReference type="RefSeq" id="WP_237359722.1">
    <property type="nucleotide sequence ID" value="NZ_CAKLDM010000001.1"/>
</dbReference>
<evidence type="ECO:0000256" key="1">
    <source>
        <dbReference type="SAM" id="Phobius"/>
    </source>
</evidence>
<evidence type="ECO:0000313" key="3">
    <source>
        <dbReference type="Proteomes" id="UP000838748"/>
    </source>
</evidence>
<dbReference type="Proteomes" id="UP000838748">
    <property type="component" value="Unassembled WGS sequence"/>
</dbReference>
<organism evidence="2 3">
    <name type="scientific">Vibrio marisflavi CECT 7928</name>
    <dbReference type="NCBI Taxonomy" id="634439"/>
    <lineage>
        <taxon>Bacteria</taxon>
        <taxon>Pseudomonadati</taxon>
        <taxon>Pseudomonadota</taxon>
        <taxon>Gammaproteobacteria</taxon>
        <taxon>Vibrionales</taxon>
        <taxon>Vibrionaceae</taxon>
        <taxon>Vibrio</taxon>
    </lineage>
</organism>
<keyword evidence="1" id="KW-1133">Transmembrane helix</keyword>
<protein>
    <submittedName>
        <fullName evidence="2">Uncharacterized protein</fullName>
    </submittedName>
</protein>
<evidence type="ECO:0000313" key="2">
    <source>
        <dbReference type="EMBL" id="CAH0536259.1"/>
    </source>
</evidence>
<reference evidence="2" key="1">
    <citation type="submission" date="2021-11" db="EMBL/GenBank/DDBJ databases">
        <authorList>
            <person name="Rodrigo-Torres L."/>
            <person name="Arahal R. D."/>
            <person name="Lucena T."/>
        </authorList>
    </citation>
    <scope>NUCLEOTIDE SEQUENCE</scope>
    <source>
        <strain evidence="2">CECT 7928</strain>
    </source>
</reference>
<feature type="transmembrane region" description="Helical" evidence="1">
    <location>
        <begin position="89"/>
        <end position="114"/>
    </location>
</feature>
<feature type="transmembrane region" description="Helical" evidence="1">
    <location>
        <begin position="40"/>
        <end position="58"/>
    </location>
</feature>
<sequence length="130" mass="14606">MPKNFKCTLFQSITVILSLGSAYLIMLLDQNWQLWANLESQYSFQTAIALAFVCFFIVHGHLSRWIAAASIFGYIELMLQQNIYQWSDILTTAIVTAPLMLIIQAQSSQAFIAIPSQTKTATKNNKVGQV</sequence>
<keyword evidence="1" id="KW-0472">Membrane</keyword>
<keyword evidence="1" id="KW-0812">Transmembrane</keyword>